<gene>
    <name evidence="3" type="ORF">NSK11_contig00069-0029</name>
</gene>
<organism evidence="3 4">
    <name type="scientific">Nocardia seriolae</name>
    <dbReference type="NCBI Taxonomy" id="37332"/>
    <lineage>
        <taxon>Bacteria</taxon>
        <taxon>Bacillati</taxon>
        <taxon>Actinomycetota</taxon>
        <taxon>Actinomycetes</taxon>
        <taxon>Mycobacteriales</taxon>
        <taxon>Nocardiaceae</taxon>
        <taxon>Nocardia</taxon>
    </lineage>
</organism>
<dbReference type="Proteomes" id="UP000037179">
    <property type="component" value="Unassembled WGS sequence"/>
</dbReference>
<feature type="transmembrane region" description="Helical" evidence="2">
    <location>
        <begin position="48"/>
        <end position="66"/>
    </location>
</feature>
<reference evidence="4" key="1">
    <citation type="submission" date="2015-07" db="EMBL/GenBank/DDBJ databases">
        <title>Nocardia seriolae U-1 whole genome shotgun sequence.</title>
        <authorList>
            <person name="Imajoh M."/>
            <person name="Fukumoto Y."/>
            <person name="Sukeda M."/>
            <person name="Yamane J."/>
            <person name="Yamasaki K."/>
            <person name="Shimizu M."/>
            <person name="Ohnishi K."/>
            <person name="Oshima S."/>
        </authorList>
    </citation>
    <scope>NUCLEOTIDE SEQUENCE [LARGE SCALE GENOMIC DNA]</scope>
    <source>
        <strain evidence="4">U-1</strain>
    </source>
</reference>
<feature type="transmembrane region" description="Helical" evidence="2">
    <location>
        <begin position="137"/>
        <end position="157"/>
    </location>
</feature>
<keyword evidence="2" id="KW-0472">Membrane</keyword>
<dbReference type="InterPro" id="IPR050583">
    <property type="entry name" value="Mycobacterial_A85_antigen"/>
</dbReference>
<feature type="region of interest" description="Disordered" evidence="1">
    <location>
        <begin position="400"/>
        <end position="425"/>
    </location>
</feature>
<dbReference type="InterPro" id="IPR029058">
    <property type="entry name" value="AB_hydrolase_fold"/>
</dbReference>
<protein>
    <submittedName>
        <fullName evidence="3">Membrane protein</fullName>
    </submittedName>
</protein>
<feature type="region of interest" description="Disordered" evidence="1">
    <location>
        <begin position="1"/>
        <end position="28"/>
    </location>
</feature>
<accession>A0ABC9YWT3</accession>
<dbReference type="Gene3D" id="3.40.50.1820">
    <property type="entry name" value="alpha/beta hydrolase"/>
    <property type="match status" value="1"/>
</dbReference>
<proteinExistence type="predicted"/>
<evidence type="ECO:0000313" key="3">
    <source>
        <dbReference type="EMBL" id="GAP29983.1"/>
    </source>
</evidence>
<dbReference type="Pfam" id="PF00756">
    <property type="entry name" value="Esterase"/>
    <property type="match status" value="1"/>
</dbReference>
<dbReference type="InterPro" id="IPR000801">
    <property type="entry name" value="Esterase-like"/>
</dbReference>
<feature type="transmembrane region" description="Helical" evidence="2">
    <location>
        <begin position="73"/>
        <end position="95"/>
    </location>
</feature>
<reference evidence="3 4" key="2">
    <citation type="journal article" date="2016" name="Genome Announc.">
        <title>Draft Genome Sequence of Erythromycin- and Oxytetracycline-Sensitive Nocardia seriolae Strain U-1 (NBRC 110359).</title>
        <authorList>
            <person name="Imajoh M."/>
            <person name="Sukeda M."/>
            <person name="Shimizu M."/>
            <person name="Yamane J."/>
            <person name="Ohnishi K."/>
            <person name="Oshima S."/>
        </authorList>
    </citation>
    <scope>NUCLEOTIDE SEQUENCE [LARGE SCALE GENOMIC DNA]</scope>
    <source>
        <strain evidence="3 4">U-1</strain>
    </source>
</reference>
<keyword evidence="2" id="KW-1133">Transmembrane helix</keyword>
<dbReference type="SUPFAM" id="SSF53474">
    <property type="entry name" value="alpha/beta-Hydrolases"/>
    <property type="match status" value="1"/>
</dbReference>
<feature type="compositionally biased region" description="Pro residues" evidence="1">
    <location>
        <begin position="1"/>
        <end position="10"/>
    </location>
</feature>
<keyword evidence="2" id="KW-0812">Transmembrane</keyword>
<sequence length="506" mass="53749">MFSPREPMPSLPFGVQSPPLGPPPAPRAPAARTGYPGFHHGISLLHGWVPQVAAFVAVLLLVLAFARFTRRWWLLWMPVCAAAGGAAAWAAWTYTDNQGLASDPAPVLLWACVGATGAGLAAAILGLWTGAWWQRTAAILAVPAALLYTGVVLNQWVGYYPTVQAAWDAANADPLPHQVDQDELAGLRDTDVGSGRIVEVDIPESGSDFRHRSEYVYLPPAWFAGDRPPALPTVMMIGGEFNTPADWVRSGQIMPAVDDFAAKNNGVTPVLVFVDSGGSFNNDTECVNGPRGDAADHLVNDVPAYLESAFGVAKDPARWAVVGWSMGGTCAVDLAVMHPEQFGTFVDIAGDLGPTAGTKEQTIKRLYGGNADAWAQFDPQTVMARHGPYTDVVGLFDDLTAPKRNSNGNDANANGRQQNRYPGQPKVAEERIGKGGRDGVMDTDEEGAAGQLCDEGRKVGIDCTVYTTVGGHTWQFAAAAFTSSFPWLTARLGIPVVGLGGFRGNP</sequence>
<feature type="transmembrane region" description="Helical" evidence="2">
    <location>
        <begin position="107"/>
        <end position="130"/>
    </location>
</feature>
<name>A0ABC9YWT3_9NOCA</name>
<keyword evidence="4" id="KW-1185">Reference proteome</keyword>
<evidence type="ECO:0000256" key="2">
    <source>
        <dbReference type="SAM" id="Phobius"/>
    </source>
</evidence>
<evidence type="ECO:0000256" key="1">
    <source>
        <dbReference type="SAM" id="MobiDB-lite"/>
    </source>
</evidence>
<evidence type="ECO:0000313" key="4">
    <source>
        <dbReference type="Proteomes" id="UP000037179"/>
    </source>
</evidence>
<dbReference type="PANTHER" id="PTHR48098:SF1">
    <property type="entry name" value="DIACYLGLYCEROL ACYLTRANSFERASE_MYCOLYLTRANSFERASE AG85A"/>
    <property type="match status" value="1"/>
</dbReference>
<dbReference type="EMBL" id="BBYQ01000069">
    <property type="protein sequence ID" value="GAP29983.1"/>
    <property type="molecule type" value="Genomic_DNA"/>
</dbReference>
<dbReference type="PANTHER" id="PTHR48098">
    <property type="entry name" value="ENTEROCHELIN ESTERASE-RELATED"/>
    <property type="match status" value="1"/>
</dbReference>
<comment type="caution">
    <text evidence="3">The sequence shown here is derived from an EMBL/GenBank/DDBJ whole genome shotgun (WGS) entry which is preliminary data.</text>
</comment>
<dbReference type="AlphaFoldDB" id="A0ABC9YWT3"/>
<feature type="compositionally biased region" description="Polar residues" evidence="1">
    <location>
        <begin position="403"/>
        <end position="421"/>
    </location>
</feature>